<gene>
    <name evidence="4" type="ORF">DF188_05805</name>
</gene>
<dbReference type="Pfam" id="PF01370">
    <property type="entry name" value="Epimerase"/>
    <property type="match status" value="1"/>
</dbReference>
<evidence type="ECO:0000313" key="4">
    <source>
        <dbReference type="EMBL" id="PWE21727.1"/>
    </source>
</evidence>
<evidence type="ECO:0000256" key="1">
    <source>
        <dbReference type="ARBA" id="ARBA00007637"/>
    </source>
</evidence>
<organism evidence="4 5">
    <name type="scientific">Aliarcobacter skirrowii</name>
    <dbReference type="NCBI Taxonomy" id="28200"/>
    <lineage>
        <taxon>Bacteria</taxon>
        <taxon>Pseudomonadati</taxon>
        <taxon>Campylobacterota</taxon>
        <taxon>Epsilonproteobacteria</taxon>
        <taxon>Campylobacterales</taxon>
        <taxon>Arcobacteraceae</taxon>
        <taxon>Aliarcobacter</taxon>
    </lineage>
</organism>
<dbReference type="Gene3D" id="3.40.50.720">
    <property type="entry name" value="NAD(P)-binding Rossmann-like Domain"/>
    <property type="match status" value="1"/>
</dbReference>
<protein>
    <submittedName>
        <fullName evidence="4">NAD-dependent dehydratase</fullName>
    </submittedName>
</protein>
<dbReference type="SUPFAM" id="SSF51735">
    <property type="entry name" value="NAD(P)-binding Rossmann-fold domains"/>
    <property type="match status" value="1"/>
</dbReference>
<evidence type="ECO:0000259" key="3">
    <source>
        <dbReference type="Pfam" id="PF01370"/>
    </source>
</evidence>
<keyword evidence="2" id="KW-1133">Transmembrane helix</keyword>
<dbReference type="InterPro" id="IPR001509">
    <property type="entry name" value="Epimerase_deHydtase"/>
</dbReference>
<evidence type="ECO:0000256" key="2">
    <source>
        <dbReference type="SAM" id="Phobius"/>
    </source>
</evidence>
<proteinExistence type="inferred from homology"/>
<name>A0A2U2C125_9BACT</name>
<keyword evidence="2" id="KW-0812">Transmembrane</keyword>
<dbReference type="Proteomes" id="UP000245014">
    <property type="component" value="Unassembled WGS sequence"/>
</dbReference>
<comment type="similarity">
    <text evidence="1">Belongs to the NAD(P)-dependent epimerase/dehydratase family.</text>
</comment>
<dbReference type="PANTHER" id="PTHR43000">
    <property type="entry name" value="DTDP-D-GLUCOSE 4,6-DEHYDRATASE-RELATED"/>
    <property type="match status" value="1"/>
</dbReference>
<dbReference type="EMBL" id="QEYI01000003">
    <property type="protein sequence ID" value="PWE21727.1"/>
    <property type="molecule type" value="Genomic_DNA"/>
</dbReference>
<dbReference type="RefSeq" id="WP_109158427.1">
    <property type="nucleotide sequence ID" value="NZ_QEYI01000003.1"/>
</dbReference>
<dbReference type="AlphaFoldDB" id="A0A2U2C125"/>
<evidence type="ECO:0000313" key="5">
    <source>
        <dbReference type="Proteomes" id="UP000245014"/>
    </source>
</evidence>
<reference evidence="4 5" key="1">
    <citation type="submission" date="2018-05" db="EMBL/GenBank/DDBJ databases">
        <title>Antimicrobial susceptibility testing and genomic analysis of Arcobacter skirrowii strains and one Arcobacter butzleri isolated from German poultry farms.</title>
        <authorList>
            <person name="Haenel I."/>
            <person name="Hotzel H."/>
            <person name="Tomaso H."/>
            <person name="Busch A."/>
        </authorList>
    </citation>
    <scope>NUCLEOTIDE SEQUENCE [LARGE SCALE GENOMIC DNA]</scope>
    <source>
        <strain evidence="5">v</strain>
    </source>
</reference>
<feature type="domain" description="NAD-dependent epimerase/dehydratase" evidence="3">
    <location>
        <begin position="7"/>
        <end position="214"/>
    </location>
</feature>
<accession>A0A2U2C125</accession>
<sequence>MDKNSKIVIPGAAGLVGQNLIIQLKEKGYKNIVALDKHPKNVKVLKELHKDIKVVETDLSTNGDWEKEFENADVVLMLQAQIGAPTIDPFIKNNINSTQIILDTIKRYNIPYLVHISSSVVCSVANDFYTNTKKEQEKLVVESGITHCILRPTLMFGWFDRKHLGWLSRFMEKVPVFPIPGNGKYLRQPLYEKDFCNVIISAMEKQPKNEIYNITGREEVDYIDIIRTIKKVKKLNTIILKIPYKLFYFLMWFYGLFSKNPPFTTQQLEALVADDYFELIPWWEIFDVESTPFEKAMDETFNDPSYSKYVLEF</sequence>
<feature type="transmembrane region" description="Helical" evidence="2">
    <location>
        <begin position="238"/>
        <end position="257"/>
    </location>
</feature>
<comment type="caution">
    <text evidence="4">The sequence shown here is derived from an EMBL/GenBank/DDBJ whole genome shotgun (WGS) entry which is preliminary data.</text>
</comment>
<keyword evidence="2" id="KW-0472">Membrane</keyword>
<dbReference type="InterPro" id="IPR036291">
    <property type="entry name" value="NAD(P)-bd_dom_sf"/>
</dbReference>